<feature type="compositionally biased region" description="Pro residues" evidence="9">
    <location>
        <begin position="209"/>
        <end position="221"/>
    </location>
</feature>
<evidence type="ECO:0000256" key="2">
    <source>
        <dbReference type="ARBA" id="ARBA00004496"/>
    </source>
</evidence>
<dbReference type="AlphaFoldDB" id="A0A6G1H5H1"/>
<keyword evidence="8" id="KW-0539">Nucleus</keyword>
<dbReference type="Pfam" id="PF08528">
    <property type="entry name" value="Whi5"/>
    <property type="match status" value="1"/>
</dbReference>
<feature type="compositionally biased region" description="Polar residues" evidence="9">
    <location>
        <begin position="121"/>
        <end position="142"/>
    </location>
</feature>
<evidence type="ECO:0000256" key="4">
    <source>
        <dbReference type="ARBA" id="ARBA00022490"/>
    </source>
</evidence>
<evidence type="ECO:0000313" key="11">
    <source>
        <dbReference type="Proteomes" id="UP000800041"/>
    </source>
</evidence>
<evidence type="ECO:0000256" key="6">
    <source>
        <dbReference type="ARBA" id="ARBA00023015"/>
    </source>
</evidence>
<evidence type="ECO:0000256" key="9">
    <source>
        <dbReference type="SAM" id="MobiDB-lite"/>
    </source>
</evidence>
<evidence type="ECO:0000256" key="7">
    <source>
        <dbReference type="ARBA" id="ARBA00023163"/>
    </source>
</evidence>
<keyword evidence="4" id="KW-0963">Cytoplasm</keyword>
<dbReference type="InterPro" id="IPR013734">
    <property type="entry name" value="TF_Nrm1/Whi5"/>
</dbReference>
<dbReference type="PANTHER" id="PTHR40468:SF1">
    <property type="entry name" value="TOPOISOMERASE I DAMAGE AFFECTED PROTEIN 11"/>
    <property type="match status" value="1"/>
</dbReference>
<sequence length="388" mass="41756">MAADEPAEVANKVLRRAQVAKMTRALENSLALASVKVKHGWENMSIDTLEPKIEMELKRKRPHDTFSDTSSSVSERFFSNGTFDSSPITAPMFSDEATGGSGSTNGFGRRARYQQQARRPVSSTHARTKVRTSTTNATSWKSTYKLPESSPVYHARHARFTTSHVPHLSFVSEVTTVPDDPASPSHSEDDDEDLPVPSFHVGNHHIRSSPPPPAPRTPRTPSPDIARSARMNRNKAFNPSRGQAGEEGADLLMFLAASPSPANPGAKTRVFPPTTPPAKQTPLPSSMMSTPGGGQSAFTGFGAQTPGMMFNFADYVNVTPSPGQAAWMRTPGPTRTPIAAREARRRLNFEGLHPPTGDSPEIGSHTRSGNGKAHGLGMELGGELVSSQ</sequence>
<feature type="region of interest" description="Disordered" evidence="9">
    <location>
        <begin position="350"/>
        <end position="388"/>
    </location>
</feature>
<dbReference type="GO" id="GO:0005737">
    <property type="term" value="C:cytoplasm"/>
    <property type="evidence" value="ECO:0007669"/>
    <property type="project" value="UniProtKB-SubCell"/>
</dbReference>
<proteinExistence type="inferred from homology"/>
<keyword evidence="6" id="KW-0805">Transcription regulation</keyword>
<comment type="similarity">
    <text evidence="3">Belongs to the WHI5/NRM1 family.</text>
</comment>
<reference evidence="10" key="1">
    <citation type="journal article" date="2020" name="Stud. Mycol.">
        <title>101 Dothideomycetes genomes: a test case for predicting lifestyles and emergence of pathogens.</title>
        <authorList>
            <person name="Haridas S."/>
            <person name="Albert R."/>
            <person name="Binder M."/>
            <person name="Bloem J."/>
            <person name="Labutti K."/>
            <person name="Salamov A."/>
            <person name="Andreopoulos B."/>
            <person name="Baker S."/>
            <person name="Barry K."/>
            <person name="Bills G."/>
            <person name="Bluhm B."/>
            <person name="Cannon C."/>
            <person name="Castanera R."/>
            <person name="Culley D."/>
            <person name="Daum C."/>
            <person name="Ezra D."/>
            <person name="Gonzalez J."/>
            <person name="Henrissat B."/>
            <person name="Kuo A."/>
            <person name="Liang C."/>
            <person name="Lipzen A."/>
            <person name="Lutzoni F."/>
            <person name="Magnuson J."/>
            <person name="Mondo S."/>
            <person name="Nolan M."/>
            <person name="Ohm R."/>
            <person name="Pangilinan J."/>
            <person name="Park H.-J."/>
            <person name="Ramirez L."/>
            <person name="Alfaro M."/>
            <person name="Sun H."/>
            <person name="Tritt A."/>
            <person name="Yoshinaga Y."/>
            <person name="Zwiers L.-H."/>
            <person name="Turgeon B."/>
            <person name="Goodwin S."/>
            <person name="Spatafora J."/>
            <person name="Crous P."/>
            <person name="Grigoriev I."/>
        </authorList>
    </citation>
    <scope>NUCLEOTIDE SEQUENCE</scope>
    <source>
        <strain evidence="10">CBS 113979</strain>
    </source>
</reference>
<evidence type="ECO:0000313" key="10">
    <source>
        <dbReference type="EMBL" id="KAF1988270.1"/>
    </source>
</evidence>
<gene>
    <name evidence="10" type="ORF">K402DRAFT_411635</name>
</gene>
<feature type="region of interest" description="Disordered" evidence="9">
    <location>
        <begin position="175"/>
        <end position="244"/>
    </location>
</feature>
<comment type="subcellular location">
    <subcellularLocation>
        <location evidence="2">Cytoplasm</location>
    </subcellularLocation>
    <subcellularLocation>
        <location evidence="1">Nucleus</location>
    </subcellularLocation>
</comment>
<dbReference type="OrthoDB" id="2163387at2759"/>
<name>A0A6G1H5H1_9PEZI</name>
<feature type="region of interest" description="Disordered" evidence="9">
    <location>
        <begin position="263"/>
        <end position="292"/>
    </location>
</feature>
<keyword evidence="5" id="KW-0678">Repressor</keyword>
<evidence type="ECO:0000256" key="5">
    <source>
        <dbReference type="ARBA" id="ARBA00022491"/>
    </source>
</evidence>
<protein>
    <submittedName>
        <fullName evidence="10">Uncharacterized protein</fullName>
    </submittedName>
</protein>
<dbReference type="EMBL" id="ML977149">
    <property type="protein sequence ID" value="KAF1988270.1"/>
    <property type="molecule type" value="Genomic_DNA"/>
</dbReference>
<keyword evidence="11" id="KW-1185">Reference proteome</keyword>
<organism evidence="10 11">
    <name type="scientific">Aulographum hederae CBS 113979</name>
    <dbReference type="NCBI Taxonomy" id="1176131"/>
    <lineage>
        <taxon>Eukaryota</taxon>
        <taxon>Fungi</taxon>
        <taxon>Dikarya</taxon>
        <taxon>Ascomycota</taxon>
        <taxon>Pezizomycotina</taxon>
        <taxon>Dothideomycetes</taxon>
        <taxon>Pleosporomycetidae</taxon>
        <taxon>Aulographales</taxon>
        <taxon>Aulographaceae</taxon>
    </lineage>
</organism>
<keyword evidence="7" id="KW-0804">Transcription</keyword>
<dbReference type="Proteomes" id="UP000800041">
    <property type="component" value="Unassembled WGS sequence"/>
</dbReference>
<dbReference type="PANTHER" id="PTHR40468">
    <property type="entry name" value="YALI0A15257P"/>
    <property type="match status" value="1"/>
</dbReference>
<feature type="region of interest" description="Disordered" evidence="9">
    <location>
        <begin position="89"/>
        <end position="142"/>
    </location>
</feature>
<evidence type="ECO:0000256" key="3">
    <source>
        <dbReference type="ARBA" id="ARBA00006922"/>
    </source>
</evidence>
<dbReference type="GO" id="GO:0005634">
    <property type="term" value="C:nucleus"/>
    <property type="evidence" value="ECO:0007669"/>
    <property type="project" value="UniProtKB-SubCell"/>
</dbReference>
<evidence type="ECO:0000256" key="8">
    <source>
        <dbReference type="ARBA" id="ARBA00023242"/>
    </source>
</evidence>
<accession>A0A6G1H5H1</accession>
<evidence type="ECO:0000256" key="1">
    <source>
        <dbReference type="ARBA" id="ARBA00004123"/>
    </source>
</evidence>